<reference evidence="5 6" key="1">
    <citation type="journal article" date="2022" name="Int. J. Syst. Evol. Microbiol.">
        <title>Apilactobacillus apisilvae sp. nov., Nicolia spurrieriana gen. nov. sp. nov., Bombilactobacillus folatiphilus sp. nov. and Bombilactobacillus thymidiniphilus sp. nov., four new lactic acid bacterial isolates from stingless bees Tetragonula carbonaria and Austroplebeia australis.</title>
        <authorList>
            <person name="Oliphant S.A."/>
            <person name="Watson-Haigh N.S."/>
            <person name="Sumby K.M."/>
            <person name="Gardner J."/>
            <person name="Groom S."/>
            <person name="Jiranek V."/>
        </authorList>
    </citation>
    <scope>NUCLEOTIDE SEQUENCE [LARGE SCALE GENOMIC DNA]</scope>
    <source>
        <strain evidence="5 6">SG5_A10</strain>
    </source>
</reference>
<dbReference type="PANTHER" id="PTHR22911:SF137">
    <property type="entry name" value="SOLUTE CARRIER FAMILY 35 MEMBER G2-RELATED"/>
    <property type="match status" value="1"/>
</dbReference>
<accession>A0ABY4PHT5</accession>
<feature type="transmembrane region" description="Helical" evidence="3">
    <location>
        <begin position="176"/>
        <end position="204"/>
    </location>
</feature>
<feature type="transmembrane region" description="Helical" evidence="3">
    <location>
        <begin position="285"/>
        <end position="305"/>
    </location>
</feature>
<evidence type="ECO:0000259" key="4">
    <source>
        <dbReference type="Pfam" id="PF00892"/>
    </source>
</evidence>
<feature type="transmembrane region" description="Helical" evidence="3">
    <location>
        <begin position="33"/>
        <end position="51"/>
    </location>
</feature>
<feature type="transmembrane region" description="Helical" evidence="3">
    <location>
        <begin position="121"/>
        <end position="140"/>
    </location>
</feature>
<dbReference type="InterPro" id="IPR037185">
    <property type="entry name" value="EmrE-like"/>
</dbReference>
<sequence>MKKTFLYVLISTFMFSSMEIALKSVGGAFSPIQLNLIRFFIGGLVLLPIVLKENKNITSNRWKSLGVFSLTGFLCVVVSMTLYQLAIVYDQAATVAVLFSCNPVFAILFAFIILREKISRLGMISLMISIIGLLIIVNPANLTNPLGLILALGSALTFGLYSIVSRFGSMVSGYKGLSLTCYTFLMGSLELFVLIMLTHVPLIAKFMNSVSWLKSFANTPVLQNVNFNYFWILLFICVFVTGGGFAFYFLAMDRAGVSIASLVFFIKPGLAPILAMLLINEKISLNTWIGIVVILVGSVITFTGSRLEQKNSDLK</sequence>
<dbReference type="Gene3D" id="1.10.3730.20">
    <property type="match status" value="1"/>
</dbReference>
<feature type="domain" description="EamA" evidence="4">
    <location>
        <begin position="5"/>
        <end position="137"/>
    </location>
</feature>
<dbReference type="PANTHER" id="PTHR22911">
    <property type="entry name" value="ACYL-MALONYL CONDENSING ENZYME-RELATED"/>
    <property type="match status" value="1"/>
</dbReference>
<evidence type="ECO:0000256" key="2">
    <source>
        <dbReference type="ARBA" id="ARBA00007362"/>
    </source>
</evidence>
<dbReference type="Pfam" id="PF00892">
    <property type="entry name" value="EamA"/>
    <property type="match status" value="2"/>
</dbReference>
<protein>
    <submittedName>
        <fullName evidence="5">DMT family transporter</fullName>
    </submittedName>
</protein>
<evidence type="ECO:0000313" key="5">
    <source>
        <dbReference type="EMBL" id="UQS85029.1"/>
    </source>
</evidence>
<dbReference type="Proteomes" id="UP000831859">
    <property type="component" value="Chromosome"/>
</dbReference>
<keyword evidence="3" id="KW-0472">Membrane</keyword>
<dbReference type="RefSeq" id="WP_249511008.1">
    <property type="nucleotide sequence ID" value="NZ_CP093362.1"/>
</dbReference>
<gene>
    <name evidence="5" type="ORF">MOO46_00010</name>
</gene>
<comment type="similarity">
    <text evidence="2">Belongs to the EamA transporter family.</text>
</comment>
<dbReference type="SUPFAM" id="SSF103481">
    <property type="entry name" value="Multidrug resistance efflux transporter EmrE"/>
    <property type="match status" value="2"/>
</dbReference>
<keyword evidence="3" id="KW-1133">Transmembrane helix</keyword>
<feature type="domain" description="EamA" evidence="4">
    <location>
        <begin position="146"/>
        <end position="302"/>
    </location>
</feature>
<name>A0ABY4PHT5_9LACO</name>
<comment type="subcellular location">
    <subcellularLocation>
        <location evidence="1">Endomembrane system</location>
        <topology evidence="1">Multi-pass membrane protein</topology>
    </subcellularLocation>
</comment>
<feature type="transmembrane region" description="Helical" evidence="3">
    <location>
        <begin position="229"/>
        <end position="250"/>
    </location>
</feature>
<evidence type="ECO:0000313" key="6">
    <source>
        <dbReference type="Proteomes" id="UP000831859"/>
    </source>
</evidence>
<evidence type="ECO:0000256" key="3">
    <source>
        <dbReference type="SAM" id="Phobius"/>
    </source>
</evidence>
<feature type="transmembrane region" description="Helical" evidence="3">
    <location>
        <begin position="92"/>
        <end position="114"/>
    </location>
</feature>
<feature type="transmembrane region" description="Helical" evidence="3">
    <location>
        <begin position="146"/>
        <end position="164"/>
    </location>
</feature>
<proteinExistence type="inferred from homology"/>
<keyword evidence="3" id="KW-0812">Transmembrane</keyword>
<dbReference type="InterPro" id="IPR000620">
    <property type="entry name" value="EamA_dom"/>
</dbReference>
<dbReference type="EMBL" id="CP093362">
    <property type="protein sequence ID" value="UQS85029.1"/>
    <property type="molecule type" value="Genomic_DNA"/>
</dbReference>
<feature type="transmembrane region" description="Helical" evidence="3">
    <location>
        <begin position="63"/>
        <end position="86"/>
    </location>
</feature>
<evidence type="ECO:0000256" key="1">
    <source>
        <dbReference type="ARBA" id="ARBA00004127"/>
    </source>
</evidence>
<organism evidence="5 6">
    <name type="scientific">Apilactobacillus apisilvae</name>
    <dbReference type="NCBI Taxonomy" id="2923364"/>
    <lineage>
        <taxon>Bacteria</taxon>
        <taxon>Bacillati</taxon>
        <taxon>Bacillota</taxon>
        <taxon>Bacilli</taxon>
        <taxon>Lactobacillales</taxon>
        <taxon>Lactobacillaceae</taxon>
        <taxon>Apilactobacillus</taxon>
    </lineage>
</organism>
<keyword evidence="6" id="KW-1185">Reference proteome</keyword>
<feature type="transmembrane region" description="Helical" evidence="3">
    <location>
        <begin position="257"/>
        <end position="279"/>
    </location>
</feature>